<reference evidence="2 3" key="1">
    <citation type="submission" date="2019-05" db="EMBL/GenBank/DDBJ databases">
        <title>Draft genome sequence of Pelagicola sp. DSW4-44.</title>
        <authorList>
            <person name="Oh J."/>
        </authorList>
    </citation>
    <scope>NUCLEOTIDE SEQUENCE [LARGE SCALE GENOMIC DNA]</scope>
    <source>
        <strain evidence="2 3">DSW4-44</strain>
    </source>
</reference>
<sequence>MKARFLMAVGALALSTSTAYASALVYCSEGAPEGIDPALFISGITFDAPSRPIYYRLLEFKIGTINVVQGWAESVEASNDSPTAKQKDVVIRYQGRDSYWKDKAEIDNLIFAIIPDASVWYQKLRASWVATAHSSVYMPMCNKVSGCKVHPPGGHIFYGLSGELDNRTRPEPKSGPGSH</sequence>
<comment type="caution">
    <text evidence="2">The sequence shown here is derived from an EMBL/GenBank/DDBJ whole genome shotgun (WGS) entry which is preliminary data.</text>
</comment>
<dbReference type="RefSeq" id="WP_138161570.1">
    <property type="nucleotide sequence ID" value="NZ_VAUA01000001.1"/>
</dbReference>
<gene>
    <name evidence="2" type="ORF">FEE96_03375</name>
</gene>
<evidence type="ECO:0000256" key="1">
    <source>
        <dbReference type="SAM" id="SignalP"/>
    </source>
</evidence>
<feature type="chain" id="PRO_5047114568" evidence="1">
    <location>
        <begin position="22"/>
        <end position="179"/>
    </location>
</feature>
<proteinExistence type="predicted"/>
<accession>A0ABY2V0W1</accession>
<name>A0ABY2V0W1_9RHOB</name>
<protein>
    <submittedName>
        <fullName evidence="2">Uncharacterized protein</fullName>
    </submittedName>
</protein>
<keyword evidence="1" id="KW-0732">Signal</keyword>
<organism evidence="2 3">
    <name type="scientific">Parasedimentitalea maritima</name>
    <dbReference type="NCBI Taxonomy" id="2578117"/>
    <lineage>
        <taxon>Bacteria</taxon>
        <taxon>Pseudomonadati</taxon>
        <taxon>Pseudomonadota</taxon>
        <taxon>Alphaproteobacteria</taxon>
        <taxon>Rhodobacterales</taxon>
        <taxon>Paracoccaceae</taxon>
        <taxon>Parasedimentitalea</taxon>
    </lineage>
</organism>
<feature type="signal peptide" evidence="1">
    <location>
        <begin position="1"/>
        <end position="21"/>
    </location>
</feature>
<keyword evidence="3" id="KW-1185">Reference proteome</keyword>
<dbReference type="EMBL" id="VAUA01000001">
    <property type="protein sequence ID" value="TLP69338.1"/>
    <property type="molecule type" value="Genomic_DNA"/>
</dbReference>
<dbReference type="SUPFAM" id="SSF53850">
    <property type="entry name" value="Periplasmic binding protein-like II"/>
    <property type="match status" value="1"/>
</dbReference>
<dbReference type="Gene3D" id="3.40.190.10">
    <property type="entry name" value="Periplasmic binding protein-like II"/>
    <property type="match status" value="1"/>
</dbReference>
<evidence type="ECO:0000313" key="3">
    <source>
        <dbReference type="Proteomes" id="UP000305041"/>
    </source>
</evidence>
<evidence type="ECO:0000313" key="2">
    <source>
        <dbReference type="EMBL" id="TLP69338.1"/>
    </source>
</evidence>
<dbReference type="Proteomes" id="UP000305041">
    <property type="component" value="Unassembled WGS sequence"/>
</dbReference>